<dbReference type="OrthoDB" id="679921at2"/>
<dbReference type="AlphaFoldDB" id="A0A327QJE2"/>
<evidence type="ECO:0000256" key="1">
    <source>
        <dbReference type="SAM" id="SignalP"/>
    </source>
</evidence>
<evidence type="ECO:0000313" key="3">
    <source>
        <dbReference type="Proteomes" id="UP000249547"/>
    </source>
</evidence>
<dbReference type="SUPFAM" id="SSF46626">
    <property type="entry name" value="Cytochrome c"/>
    <property type="match status" value="1"/>
</dbReference>
<gene>
    <name evidence="2" type="ORF">LX64_02993</name>
</gene>
<sequence length="93" mass="10252">MKTLGLLAVMALLIYSCSPKSGASSSEKFAKYADSEGKTLFMDKCGRCHGYKLPETRSADKWVKVIDRMAPKARLNADQKAAVLTFVQQYAKS</sequence>
<keyword evidence="3" id="KW-1185">Reference proteome</keyword>
<feature type="chain" id="PRO_5016297366" description="Cytochrome c domain-containing protein" evidence="1">
    <location>
        <begin position="24"/>
        <end position="93"/>
    </location>
</feature>
<protein>
    <recommendedName>
        <fullName evidence="4">Cytochrome c domain-containing protein</fullName>
    </recommendedName>
</protein>
<keyword evidence="1" id="KW-0732">Signal</keyword>
<dbReference type="EMBL" id="QLLL01000005">
    <property type="protein sequence ID" value="RAJ04115.1"/>
    <property type="molecule type" value="Genomic_DNA"/>
</dbReference>
<evidence type="ECO:0008006" key="4">
    <source>
        <dbReference type="Google" id="ProtNLM"/>
    </source>
</evidence>
<accession>A0A327QJE2</accession>
<reference evidence="2 3" key="1">
    <citation type="submission" date="2018-06" db="EMBL/GenBank/DDBJ databases">
        <title>Genomic Encyclopedia of Archaeal and Bacterial Type Strains, Phase II (KMG-II): from individual species to whole genera.</title>
        <authorList>
            <person name="Goeker M."/>
        </authorList>
    </citation>
    <scope>NUCLEOTIDE SEQUENCE [LARGE SCALE GENOMIC DNA]</scope>
    <source>
        <strain evidence="2 3">DSM 23857</strain>
    </source>
</reference>
<dbReference type="Gene3D" id="1.10.760.10">
    <property type="entry name" value="Cytochrome c-like domain"/>
    <property type="match status" value="1"/>
</dbReference>
<dbReference type="InterPro" id="IPR036909">
    <property type="entry name" value="Cyt_c-like_dom_sf"/>
</dbReference>
<dbReference type="Proteomes" id="UP000249547">
    <property type="component" value="Unassembled WGS sequence"/>
</dbReference>
<dbReference type="PROSITE" id="PS51257">
    <property type="entry name" value="PROKAR_LIPOPROTEIN"/>
    <property type="match status" value="1"/>
</dbReference>
<dbReference type="GO" id="GO:0009055">
    <property type="term" value="F:electron transfer activity"/>
    <property type="evidence" value="ECO:0007669"/>
    <property type="project" value="InterPro"/>
</dbReference>
<proteinExistence type="predicted"/>
<dbReference type="GO" id="GO:0020037">
    <property type="term" value="F:heme binding"/>
    <property type="evidence" value="ECO:0007669"/>
    <property type="project" value="InterPro"/>
</dbReference>
<dbReference type="RefSeq" id="WP_111598421.1">
    <property type="nucleotide sequence ID" value="NZ_QLLL01000005.1"/>
</dbReference>
<comment type="caution">
    <text evidence="2">The sequence shown here is derived from an EMBL/GenBank/DDBJ whole genome shotgun (WGS) entry which is preliminary data.</text>
</comment>
<name>A0A327QJE2_9BACT</name>
<evidence type="ECO:0000313" key="2">
    <source>
        <dbReference type="EMBL" id="RAJ04115.1"/>
    </source>
</evidence>
<feature type="signal peptide" evidence="1">
    <location>
        <begin position="1"/>
        <end position="23"/>
    </location>
</feature>
<organism evidence="2 3">
    <name type="scientific">Chitinophaga skermanii</name>
    <dbReference type="NCBI Taxonomy" id="331697"/>
    <lineage>
        <taxon>Bacteria</taxon>
        <taxon>Pseudomonadati</taxon>
        <taxon>Bacteroidota</taxon>
        <taxon>Chitinophagia</taxon>
        <taxon>Chitinophagales</taxon>
        <taxon>Chitinophagaceae</taxon>
        <taxon>Chitinophaga</taxon>
    </lineage>
</organism>